<dbReference type="Gene3D" id="3.40.50.2300">
    <property type="match status" value="1"/>
</dbReference>
<proteinExistence type="predicted"/>
<keyword evidence="1" id="KW-0597">Phosphoprotein</keyword>
<comment type="caution">
    <text evidence="3">The sequence shown here is derived from an EMBL/GenBank/DDBJ whole genome shotgun (WGS) entry which is preliminary data.</text>
</comment>
<dbReference type="PANTHER" id="PTHR44591">
    <property type="entry name" value="STRESS RESPONSE REGULATOR PROTEIN 1"/>
    <property type="match status" value="1"/>
</dbReference>
<dbReference type="InterPro" id="IPR050595">
    <property type="entry name" value="Bact_response_regulator"/>
</dbReference>
<dbReference type="EMBL" id="BART01018518">
    <property type="protein sequence ID" value="GAG75536.1"/>
    <property type="molecule type" value="Genomic_DNA"/>
</dbReference>
<evidence type="ECO:0000256" key="1">
    <source>
        <dbReference type="ARBA" id="ARBA00022553"/>
    </source>
</evidence>
<dbReference type="AlphaFoldDB" id="X1BTS7"/>
<feature type="domain" description="Response regulatory" evidence="2">
    <location>
        <begin position="9"/>
        <end position="124"/>
    </location>
</feature>
<sequence>MDNLNTKDTILFVDDEQVILDVCTLMIEELGYKVLQAENGKKATQIFRDKKDVICLVILDMKLPDENGSDTCKRLNEINSDVKVLHTSGLGRTQGGDSLECGCDGFLPKPFGIEELSNKLEDLLDNT</sequence>
<dbReference type="SUPFAM" id="SSF52172">
    <property type="entry name" value="CheY-like"/>
    <property type="match status" value="1"/>
</dbReference>
<evidence type="ECO:0000313" key="3">
    <source>
        <dbReference type="EMBL" id="GAG75536.1"/>
    </source>
</evidence>
<dbReference type="InterPro" id="IPR011006">
    <property type="entry name" value="CheY-like_superfamily"/>
</dbReference>
<dbReference type="SMART" id="SM00448">
    <property type="entry name" value="REC"/>
    <property type="match status" value="1"/>
</dbReference>
<dbReference type="Pfam" id="PF00072">
    <property type="entry name" value="Response_reg"/>
    <property type="match status" value="1"/>
</dbReference>
<dbReference type="GO" id="GO:0000160">
    <property type="term" value="P:phosphorelay signal transduction system"/>
    <property type="evidence" value="ECO:0007669"/>
    <property type="project" value="InterPro"/>
</dbReference>
<name>X1BTS7_9ZZZZ</name>
<evidence type="ECO:0000259" key="2">
    <source>
        <dbReference type="PROSITE" id="PS50110"/>
    </source>
</evidence>
<dbReference type="InterPro" id="IPR001789">
    <property type="entry name" value="Sig_transdc_resp-reg_receiver"/>
</dbReference>
<reference evidence="3" key="1">
    <citation type="journal article" date="2014" name="Front. Microbiol.">
        <title>High frequency of phylogenetically diverse reductive dehalogenase-homologous genes in deep subseafloor sedimentary metagenomes.</title>
        <authorList>
            <person name="Kawai M."/>
            <person name="Futagami T."/>
            <person name="Toyoda A."/>
            <person name="Takaki Y."/>
            <person name="Nishi S."/>
            <person name="Hori S."/>
            <person name="Arai W."/>
            <person name="Tsubouchi T."/>
            <person name="Morono Y."/>
            <person name="Uchiyama I."/>
            <person name="Ito T."/>
            <person name="Fujiyama A."/>
            <person name="Inagaki F."/>
            <person name="Takami H."/>
        </authorList>
    </citation>
    <scope>NUCLEOTIDE SEQUENCE</scope>
    <source>
        <strain evidence="3">Expedition CK06-06</strain>
    </source>
</reference>
<accession>X1BTS7</accession>
<dbReference type="PANTHER" id="PTHR44591:SF3">
    <property type="entry name" value="RESPONSE REGULATORY DOMAIN-CONTAINING PROTEIN"/>
    <property type="match status" value="1"/>
</dbReference>
<protein>
    <recommendedName>
        <fullName evidence="2">Response regulatory domain-containing protein</fullName>
    </recommendedName>
</protein>
<organism evidence="3">
    <name type="scientific">marine sediment metagenome</name>
    <dbReference type="NCBI Taxonomy" id="412755"/>
    <lineage>
        <taxon>unclassified sequences</taxon>
        <taxon>metagenomes</taxon>
        <taxon>ecological metagenomes</taxon>
    </lineage>
</organism>
<dbReference type="CDD" id="cd00156">
    <property type="entry name" value="REC"/>
    <property type="match status" value="1"/>
</dbReference>
<gene>
    <name evidence="3" type="ORF">S01H4_34934</name>
</gene>
<dbReference type="PROSITE" id="PS50110">
    <property type="entry name" value="RESPONSE_REGULATORY"/>
    <property type="match status" value="1"/>
</dbReference>